<name>A0ACC0JJH7_CHOFU</name>
<protein>
    <submittedName>
        <fullName evidence="1">Uncharacterized protein</fullName>
    </submittedName>
</protein>
<dbReference type="Proteomes" id="UP001064048">
    <property type="component" value="Chromosome 4"/>
</dbReference>
<proteinExistence type="predicted"/>
<evidence type="ECO:0000313" key="1">
    <source>
        <dbReference type="EMBL" id="KAI8424264.1"/>
    </source>
</evidence>
<organism evidence="1 2">
    <name type="scientific">Choristoneura fumiferana</name>
    <name type="common">Spruce budworm moth</name>
    <name type="synonym">Archips fumiferana</name>
    <dbReference type="NCBI Taxonomy" id="7141"/>
    <lineage>
        <taxon>Eukaryota</taxon>
        <taxon>Metazoa</taxon>
        <taxon>Ecdysozoa</taxon>
        <taxon>Arthropoda</taxon>
        <taxon>Hexapoda</taxon>
        <taxon>Insecta</taxon>
        <taxon>Pterygota</taxon>
        <taxon>Neoptera</taxon>
        <taxon>Endopterygota</taxon>
        <taxon>Lepidoptera</taxon>
        <taxon>Glossata</taxon>
        <taxon>Ditrysia</taxon>
        <taxon>Tortricoidea</taxon>
        <taxon>Tortricidae</taxon>
        <taxon>Tortricinae</taxon>
        <taxon>Choristoneura</taxon>
    </lineage>
</organism>
<evidence type="ECO:0000313" key="2">
    <source>
        <dbReference type="Proteomes" id="UP001064048"/>
    </source>
</evidence>
<keyword evidence="2" id="KW-1185">Reference proteome</keyword>
<reference evidence="1 2" key="1">
    <citation type="journal article" date="2022" name="Genome Biol. Evol.">
        <title>The Spruce Budworm Genome: Reconstructing the Evolutionary History of Antifreeze Proteins.</title>
        <authorList>
            <person name="Beliveau C."/>
            <person name="Gagne P."/>
            <person name="Picq S."/>
            <person name="Vernygora O."/>
            <person name="Keeling C.I."/>
            <person name="Pinkney K."/>
            <person name="Doucet D."/>
            <person name="Wen F."/>
            <person name="Johnston J.S."/>
            <person name="Maaroufi H."/>
            <person name="Boyle B."/>
            <person name="Laroche J."/>
            <person name="Dewar K."/>
            <person name="Juretic N."/>
            <person name="Blackburn G."/>
            <person name="Nisole A."/>
            <person name="Brunet B."/>
            <person name="Brandao M."/>
            <person name="Lumley L."/>
            <person name="Duan J."/>
            <person name="Quan G."/>
            <person name="Lucarotti C.J."/>
            <person name="Roe A.D."/>
            <person name="Sperling F.A.H."/>
            <person name="Levesque R.C."/>
            <person name="Cusson M."/>
        </authorList>
    </citation>
    <scope>NUCLEOTIDE SEQUENCE [LARGE SCALE GENOMIC DNA]</scope>
    <source>
        <strain evidence="1">Glfc:IPQL:Cfum</strain>
    </source>
</reference>
<dbReference type="EMBL" id="CM046104">
    <property type="protein sequence ID" value="KAI8424264.1"/>
    <property type="molecule type" value="Genomic_DNA"/>
</dbReference>
<sequence length="999" mass="109840">MRKEYLLADRNMSILPVAVSLMASFMSAITLLGVSAENYYYGMQFVVMNISYGIATPIASRFYLPVFFGLQKTSTYEYLELRFGPHIRMLASLTYTLQMVLYNGIVLYAPAIVLEAVTGLDRLISILVVGLVCTFYSTLGGMKAVLFTDLLQSLLMFGAVFSIVVFSSVQIGGFDKIFVIAKERGRLDFSNFSIDPTVRNTWWSLNLSGLITYLSLYAVNHTQVQRLLTVSTLERSQACLWWSWPVLSVLSICTCISGIGIFAVYKDCDPLASNSITAMDQLMPYYVVDAMTSMPGLAGLFVAGIFSASLWCHVRQSYIPWLTKLAACAYGLVFLALAFVAEHLGGLLQAALTIFGAVGGPLLGVFTLGMFTTFANENGVSAALLSGMAVTMWINFGGPRPPTVKLPVSVDSCEGNFTLPTPSDPTGYFYLYRISYLWTSPIGFVWVLVVGTVVSLLWRQQQPWQRAGREHPDPALFTPPLASRLRRNQKNKADVQEYLLADRNMSILPVAVSLMTSFMSAISLLGGSSETYYYGMMFVLINLPYGYGTPIAGSLYLPVFFGLQKTSTYEYLELRFGPTIRMLTSMTYTLQMVLYNGIVLYAPALVLESVTGLDKLISILVVGLVCTLYSTLGGMKAVLFTDVLQTALMFATVLSVLIFSSIQLGGFDKIFIIAREGGRLDFSNFSVDPTQRSTWWSLNIGGLINYLSLYAVNHTQVQRLLTVRTLKRSQACLWWSWPVLLFMSACCCISGIAIYAVYKDCDPLASNSITAMDQIMPYYVVEAMRSIPGLAGLFVAGIFSASLSTVSSACNSLAAVTIVDYIGKWCNVRKAYVPWLTKVTCAVYGLVFLGIAFIAEHLGGVLQASLTIFAAVGGPVLGVFTLGMFTTFANEGGVSIGLLSGLAVTLWMNFGTPRPPLVRLPISVEGCAANITLPDIPAVNPIWVLVVGSVASLLWRQQQPWQRAGRDHPDPALFTPPLANRLRKRYYQEKKTDDEVFFY</sequence>
<accession>A0ACC0JJH7</accession>
<comment type="caution">
    <text evidence="1">The sequence shown here is derived from an EMBL/GenBank/DDBJ whole genome shotgun (WGS) entry which is preliminary data.</text>
</comment>
<gene>
    <name evidence="1" type="ORF">MSG28_002825</name>
</gene>